<evidence type="ECO:0000313" key="3">
    <source>
        <dbReference type="Proteomes" id="UP001280121"/>
    </source>
</evidence>
<sequence length="141" mass="17350">MSERELLSIEEESKPSFKEKKSEPQQYWSGLPKDILRFISEKLPWSERLRFSLVRKTWKECFHEIKNTQEFLPWLMFYNWDKSCIRQDENNGRFDSICKLADHLRKNVLLWRRQQREQKEIFFFSMQNLALQVMFGCFSQQ</sequence>
<dbReference type="EMBL" id="JANJYI010000009">
    <property type="protein sequence ID" value="KAK2636008.1"/>
    <property type="molecule type" value="Genomic_DNA"/>
</dbReference>
<feature type="region of interest" description="Disordered" evidence="1">
    <location>
        <begin position="1"/>
        <end position="23"/>
    </location>
</feature>
<evidence type="ECO:0008006" key="4">
    <source>
        <dbReference type="Google" id="ProtNLM"/>
    </source>
</evidence>
<evidence type="ECO:0000313" key="2">
    <source>
        <dbReference type="EMBL" id="KAK2636008.1"/>
    </source>
</evidence>
<dbReference type="SUPFAM" id="SSF81383">
    <property type="entry name" value="F-box domain"/>
    <property type="match status" value="1"/>
</dbReference>
<proteinExistence type="predicted"/>
<comment type="caution">
    <text evidence="2">The sequence shown here is derived from an EMBL/GenBank/DDBJ whole genome shotgun (WGS) entry which is preliminary data.</text>
</comment>
<dbReference type="InterPro" id="IPR036047">
    <property type="entry name" value="F-box-like_dom_sf"/>
</dbReference>
<accession>A0AAD9TI29</accession>
<organism evidence="2 3">
    <name type="scientific">Dipteronia dyeriana</name>
    <dbReference type="NCBI Taxonomy" id="168575"/>
    <lineage>
        <taxon>Eukaryota</taxon>
        <taxon>Viridiplantae</taxon>
        <taxon>Streptophyta</taxon>
        <taxon>Embryophyta</taxon>
        <taxon>Tracheophyta</taxon>
        <taxon>Spermatophyta</taxon>
        <taxon>Magnoliopsida</taxon>
        <taxon>eudicotyledons</taxon>
        <taxon>Gunneridae</taxon>
        <taxon>Pentapetalae</taxon>
        <taxon>rosids</taxon>
        <taxon>malvids</taxon>
        <taxon>Sapindales</taxon>
        <taxon>Sapindaceae</taxon>
        <taxon>Hippocastanoideae</taxon>
        <taxon>Acereae</taxon>
        <taxon>Dipteronia</taxon>
    </lineage>
</organism>
<name>A0AAD9TI29_9ROSI</name>
<protein>
    <recommendedName>
        <fullName evidence="4">F-box domain-containing protein</fullName>
    </recommendedName>
</protein>
<evidence type="ECO:0000256" key="1">
    <source>
        <dbReference type="SAM" id="MobiDB-lite"/>
    </source>
</evidence>
<reference evidence="2" key="1">
    <citation type="journal article" date="2023" name="Plant J.">
        <title>Genome sequences and population genomics provide insights into the demographic history, inbreeding, and mutation load of two 'living fossil' tree species of Dipteronia.</title>
        <authorList>
            <person name="Feng Y."/>
            <person name="Comes H.P."/>
            <person name="Chen J."/>
            <person name="Zhu S."/>
            <person name="Lu R."/>
            <person name="Zhang X."/>
            <person name="Li P."/>
            <person name="Qiu J."/>
            <person name="Olsen K.M."/>
            <person name="Qiu Y."/>
        </authorList>
    </citation>
    <scope>NUCLEOTIDE SEQUENCE</scope>
    <source>
        <strain evidence="2">KIB01</strain>
    </source>
</reference>
<dbReference type="Gene3D" id="1.20.1280.50">
    <property type="match status" value="1"/>
</dbReference>
<dbReference type="Proteomes" id="UP001280121">
    <property type="component" value="Unassembled WGS sequence"/>
</dbReference>
<keyword evidence="3" id="KW-1185">Reference proteome</keyword>
<gene>
    <name evidence="2" type="ORF">Ddye_030800</name>
</gene>
<dbReference type="AlphaFoldDB" id="A0AAD9TI29"/>